<reference evidence="5" key="1">
    <citation type="submission" date="2022-11" db="EMBL/GenBank/DDBJ databases">
        <authorList>
            <person name="Petersen C."/>
        </authorList>
    </citation>
    <scope>NUCLEOTIDE SEQUENCE</scope>
    <source>
        <strain evidence="5">IBT 21917</strain>
    </source>
</reference>
<sequence>MYLPRFARVGVLRHPLLRDALTRPTRVSAVQNQLCRLSLSAKPRPAILPIAARSPLASQRACLATEAATEEKKPRAKRGPKSKSEQSKSKAKPPKKKKEESATQKLKKQRAHIRQLKETALQSPKLLPSRWIMIAVQANMPDKAMQRGEAMKIAHRKIESLGSDEIEKFKIQAQENEVANKASYDAWIQTHTPLQIRRANDARAALNRLGKKPNKPLKDARLPRRPYTSYTCFFRERSESGDLKHMSLVEFSKQVSSEWKSLNEAEKEPYVKQHTEDVQRYQREHLDVFGEITNSERRLAARGHGQSG</sequence>
<evidence type="ECO:0000313" key="6">
    <source>
        <dbReference type="Proteomes" id="UP001146351"/>
    </source>
</evidence>
<evidence type="ECO:0000313" key="5">
    <source>
        <dbReference type="EMBL" id="KAJ5151954.1"/>
    </source>
</evidence>
<dbReference type="InterPro" id="IPR036910">
    <property type="entry name" value="HMG_box_dom_sf"/>
</dbReference>
<keyword evidence="6" id="KW-1185">Reference proteome</keyword>
<accession>A0A9W9HN27</accession>
<evidence type="ECO:0000256" key="2">
    <source>
        <dbReference type="PROSITE-ProRule" id="PRU00267"/>
    </source>
</evidence>
<gene>
    <name evidence="5" type="ORF">N7492_010249</name>
</gene>
<dbReference type="PANTHER" id="PTHR48112:SF22">
    <property type="entry name" value="MITOCHONDRIAL TRANSCRIPTION FACTOR A, ISOFORM B"/>
    <property type="match status" value="1"/>
</dbReference>
<dbReference type="OrthoDB" id="1919336at2759"/>
<dbReference type="EMBL" id="JAPQKO010000008">
    <property type="protein sequence ID" value="KAJ5151954.1"/>
    <property type="molecule type" value="Genomic_DNA"/>
</dbReference>
<dbReference type="AlphaFoldDB" id="A0A9W9HN27"/>
<keyword evidence="2" id="KW-0539">Nucleus</keyword>
<dbReference type="PANTHER" id="PTHR48112">
    <property type="entry name" value="HIGH MOBILITY GROUP PROTEIN DSP1"/>
    <property type="match status" value="1"/>
</dbReference>
<dbReference type="InterPro" id="IPR050342">
    <property type="entry name" value="HMGB"/>
</dbReference>
<feature type="region of interest" description="Disordered" evidence="3">
    <location>
        <begin position="63"/>
        <end position="119"/>
    </location>
</feature>
<keyword evidence="1 2" id="KW-0238">DNA-binding</keyword>
<dbReference type="SMART" id="SM00398">
    <property type="entry name" value="HMG"/>
    <property type="match status" value="1"/>
</dbReference>
<dbReference type="Pfam" id="PF09011">
    <property type="entry name" value="HMG_box_2"/>
    <property type="match status" value="1"/>
</dbReference>
<comment type="caution">
    <text evidence="5">The sequence shown here is derived from an EMBL/GenBank/DDBJ whole genome shotgun (WGS) entry which is preliminary data.</text>
</comment>
<evidence type="ECO:0000256" key="3">
    <source>
        <dbReference type="SAM" id="MobiDB-lite"/>
    </source>
</evidence>
<feature type="domain" description="HMG box" evidence="4">
    <location>
        <begin position="223"/>
        <end position="289"/>
    </location>
</feature>
<organism evidence="5 6">
    <name type="scientific">Penicillium capsulatum</name>
    <dbReference type="NCBI Taxonomy" id="69766"/>
    <lineage>
        <taxon>Eukaryota</taxon>
        <taxon>Fungi</taxon>
        <taxon>Dikarya</taxon>
        <taxon>Ascomycota</taxon>
        <taxon>Pezizomycotina</taxon>
        <taxon>Eurotiomycetes</taxon>
        <taxon>Eurotiomycetidae</taxon>
        <taxon>Eurotiales</taxon>
        <taxon>Aspergillaceae</taxon>
        <taxon>Penicillium</taxon>
    </lineage>
</organism>
<dbReference type="PROSITE" id="PS50118">
    <property type="entry name" value="HMG_BOX_2"/>
    <property type="match status" value="1"/>
</dbReference>
<evidence type="ECO:0000259" key="4">
    <source>
        <dbReference type="PROSITE" id="PS50118"/>
    </source>
</evidence>
<evidence type="ECO:0000256" key="1">
    <source>
        <dbReference type="ARBA" id="ARBA00023125"/>
    </source>
</evidence>
<dbReference type="InterPro" id="IPR009071">
    <property type="entry name" value="HMG_box_dom"/>
</dbReference>
<name>A0A9W9HN27_9EURO</name>
<feature type="DNA-binding region" description="HMG box" evidence="2">
    <location>
        <begin position="223"/>
        <end position="289"/>
    </location>
</feature>
<dbReference type="GO" id="GO:0003677">
    <property type="term" value="F:DNA binding"/>
    <property type="evidence" value="ECO:0007669"/>
    <property type="project" value="UniProtKB-UniRule"/>
</dbReference>
<dbReference type="CDD" id="cd00084">
    <property type="entry name" value="HMG-box_SF"/>
    <property type="match status" value="1"/>
</dbReference>
<dbReference type="GO" id="GO:0005634">
    <property type="term" value="C:nucleus"/>
    <property type="evidence" value="ECO:0007669"/>
    <property type="project" value="UniProtKB-UniRule"/>
</dbReference>
<protein>
    <recommendedName>
        <fullName evidence="4">HMG box domain-containing protein</fullName>
    </recommendedName>
</protein>
<feature type="compositionally biased region" description="Basic residues" evidence="3">
    <location>
        <begin position="105"/>
        <end position="114"/>
    </location>
</feature>
<dbReference type="SUPFAM" id="SSF47095">
    <property type="entry name" value="HMG-box"/>
    <property type="match status" value="1"/>
</dbReference>
<dbReference type="Gene3D" id="1.10.30.10">
    <property type="entry name" value="High mobility group box domain"/>
    <property type="match status" value="1"/>
</dbReference>
<reference evidence="5" key="2">
    <citation type="journal article" date="2023" name="IMA Fungus">
        <title>Comparative genomic study of the Penicillium genus elucidates a diverse pangenome and 15 lateral gene transfer events.</title>
        <authorList>
            <person name="Petersen C."/>
            <person name="Sorensen T."/>
            <person name="Nielsen M.R."/>
            <person name="Sondergaard T.E."/>
            <person name="Sorensen J.L."/>
            <person name="Fitzpatrick D.A."/>
            <person name="Frisvad J.C."/>
            <person name="Nielsen K.L."/>
        </authorList>
    </citation>
    <scope>NUCLEOTIDE SEQUENCE</scope>
    <source>
        <strain evidence="5">IBT 21917</strain>
    </source>
</reference>
<proteinExistence type="predicted"/>
<dbReference type="Proteomes" id="UP001146351">
    <property type="component" value="Unassembled WGS sequence"/>
</dbReference>